<feature type="signal peptide" evidence="2">
    <location>
        <begin position="1"/>
        <end position="20"/>
    </location>
</feature>
<proteinExistence type="predicted"/>
<feature type="chain" id="PRO_5027981093" description="DUF4124 domain-containing protein" evidence="2">
    <location>
        <begin position="21"/>
        <end position="208"/>
    </location>
</feature>
<sequence>MRILLTTIVVLMLVSAAAAAAGKTQKLYRWVDSDGIVHFGDSIPAEYSDIERQVVNDHGVTVAVLRAKRSDEEIAEEKRQQELQIVRAAQLQKDRALLATYLSVDEIVLHRDRRMELFQAQSRVTELYLRNLERRLTSLEKEASEYQPYSDDPDAETINPALARDIAKTTDTIERHQANLERFREEEQNVVEQFDGDIDRFKNLKGID</sequence>
<dbReference type="Pfam" id="PF13511">
    <property type="entry name" value="DUF4124"/>
    <property type="match status" value="1"/>
</dbReference>
<evidence type="ECO:0000259" key="3">
    <source>
        <dbReference type="Pfam" id="PF13511"/>
    </source>
</evidence>
<keyword evidence="1" id="KW-0175">Coiled coil</keyword>
<evidence type="ECO:0000256" key="1">
    <source>
        <dbReference type="SAM" id="Coils"/>
    </source>
</evidence>
<reference evidence="4" key="1">
    <citation type="submission" date="2019-07" db="EMBL/GenBank/DDBJ databases">
        <authorList>
            <person name="Weber M."/>
            <person name="Kostadinov I."/>
            <person name="Kostadinov D I."/>
        </authorList>
    </citation>
    <scope>NUCLEOTIDE SEQUENCE</scope>
    <source>
        <strain evidence="4">Gfbio:sag-sample-b02:053724c1-46a9-4a36-b237-ea2bf867836b</strain>
    </source>
</reference>
<gene>
    <name evidence="4" type="ORF">JTBB02_V1_40009</name>
</gene>
<accession>A0A7D9H7V9</accession>
<dbReference type="InterPro" id="IPR025392">
    <property type="entry name" value="DUF4124"/>
</dbReference>
<protein>
    <recommendedName>
        <fullName evidence="3">DUF4124 domain-containing protein</fullName>
    </recommendedName>
</protein>
<keyword evidence="2" id="KW-0732">Signal</keyword>
<evidence type="ECO:0000313" key="4">
    <source>
        <dbReference type="EMBL" id="VUX54929.1"/>
    </source>
</evidence>
<evidence type="ECO:0000256" key="2">
    <source>
        <dbReference type="SAM" id="SignalP"/>
    </source>
</evidence>
<dbReference type="EMBL" id="LR633966">
    <property type="protein sequence ID" value="VUX54929.1"/>
    <property type="molecule type" value="Genomic_DNA"/>
</dbReference>
<organism evidence="4">
    <name type="scientific">uncultured Woeseiaceae bacterium</name>
    <dbReference type="NCBI Taxonomy" id="1983305"/>
    <lineage>
        <taxon>Bacteria</taxon>
        <taxon>Pseudomonadati</taxon>
        <taxon>Pseudomonadota</taxon>
        <taxon>Gammaproteobacteria</taxon>
        <taxon>Woeseiales</taxon>
        <taxon>Woeseiaceae</taxon>
        <taxon>environmental samples</taxon>
    </lineage>
</organism>
<feature type="domain" description="DUF4124" evidence="3">
    <location>
        <begin position="13"/>
        <end position="56"/>
    </location>
</feature>
<dbReference type="AlphaFoldDB" id="A0A7D9H7V9"/>
<name>A0A7D9H7V9_9GAMM</name>
<feature type="coiled-coil region" evidence="1">
    <location>
        <begin position="166"/>
        <end position="193"/>
    </location>
</feature>